<reference evidence="2" key="1">
    <citation type="journal article" date="2022" name="Syst. Appl. Microbiol.">
        <title>Natronocalculus amylovorans gen. nov., sp. nov., and Natranaeroarchaeum aerophilus sp. nov., dominant culturable amylolytic natronoarchaea from hypersaline soda lakes in southwestern Siberia.</title>
        <authorList>
            <person name="Sorokin D.Y."/>
            <person name="Elcheninov A.G."/>
            <person name="Khizhniak T.V."/>
            <person name="Koenen M."/>
            <person name="Bale N.J."/>
            <person name="Damste J.S.S."/>
            <person name="Kublanov I.V."/>
        </authorList>
    </citation>
    <scope>NUCLEOTIDE SEQUENCE</scope>
    <source>
        <strain evidence="2">AArc-St2</strain>
    </source>
</reference>
<evidence type="ECO:0000256" key="1">
    <source>
        <dbReference type="SAM" id="MobiDB-lite"/>
    </source>
</evidence>
<gene>
    <name evidence="2" type="ORF">AArcSt2_05180</name>
</gene>
<dbReference type="RefSeq" id="WP_174654318.1">
    <property type="nucleotide sequence ID" value="NZ_JAKRVX010000002.1"/>
</dbReference>
<sequence>MSTHSQTQSTVEPTPEYSPSDPTPASDRVQQLFSTTCDRQLVNLMDTHNQAIGLIAPETAAD</sequence>
<dbReference type="AlphaFoldDB" id="A0AAE3FWK9"/>
<evidence type="ECO:0000313" key="3">
    <source>
        <dbReference type="Proteomes" id="UP001203207"/>
    </source>
</evidence>
<comment type="caution">
    <text evidence="2">The sequence shown here is derived from an EMBL/GenBank/DDBJ whole genome shotgun (WGS) entry which is preliminary data.</text>
</comment>
<keyword evidence="3" id="KW-1185">Reference proteome</keyword>
<accession>A0AAE3FWK9</accession>
<reference evidence="2" key="2">
    <citation type="submission" date="2022-02" db="EMBL/GenBank/DDBJ databases">
        <authorList>
            <person name="Elcheninov A.G."/>
            <person name="Sorokin D.Y."/>
            <person name="Kublanov I.V."/>
        </authorList>
    </citation>
    <scope>NUCLEOTIDE SEQUENCE</scope>
    <source>
        <strain evidence="2">AArc-St2</strain>
    </source>
</reference>
<name>A0AAE3FWK9_9EURY</name>
<evidence type="ECO:0000313" key="2">
    <source>
        <dbReference type="EMBL" id="MCL9816333.1"/>
    </source>
</evidence>
<proteinExistence type="predicted"/>
<organism evidence="2 3">
    <name type="scientific">Natronocalculus amylovorans</name>
    <dbReference type="NCBI Taxonomy" id="2917812"/>
    <lineage>
        <taxon>Archaea</taxon>
        <taxon>Methanobacteriati</taxon>
        <taxon>Methanobacteriota</taxon>
        <taxon>Stenosarchaea group</taxon>
        <taxon>Halobacteria</taxon>
        <taxon>Halobacteriales</taxon>
        <taxon>Haloferacaceae</taxon>
        <taxon>Natronocalculus</taxon>
    </lineage>
</organism>
<dbReference type="EMBL" id="JAKRVX010000002">
    <property type="protein sequence ID" value="MCL9816333.1"/>
    <property type="molecule type" value="Genomic_DNA"/>
</dbReference>
<feature type="region of interest" description="Disordered" evidence="1">
    <location>
        <begin position="1"/>
        <end position="27"/>
    </location>
</feature>
<protein>
    <submittedName>
        <fullName evidence="2">Uncharacterized protein</fullName>
    </submittedName>
</protein>
<feature type="compositionally biased region" description="Polar residues" evidence="1">
    <location>
        <begin position="1"/>
        <end position="12"/>
    </location>
</feature>
<dbReference type="Proteomes" id="UP001203207">
    <property type="component" value="Unassembled WGS sequence"/>
</dbReference>